<dbReference type="STRING" id="366602.Caul_4762"/>
<dbReference type="GO" id="GO:0005576">
    <property type="term" value="C:extracellular region"/>
    <property type="evidence" value="ECO:0007669"/>
    <property type="project" value="UniProtKB-SubCell"/>
</dbReference>
<keyword evidence="2" id="KW-0964">Secreted</keyword>
<accession>B0T3Z8</accession>
<dbReference type="HOGENOM" id="CLU_1552521_0_0_5"/>
<organism evidence="3">
    <name type="scientific">Caulobacter sp. (strain K31)</name>
    <dbReference type="NCBI Taxonomy" id="366602"/>
    <lineage>
        <taxon>Bacteria</taxon>
        <taxon>Pseudomonadati</taxon>
        <taxon>Pseudomonadota</taxon>
        <taxon>Alphaproteobacteria</taxon>
        <taxon>Caulobacterales</taxon>
        <taxon>Caulobacteraceae</taxon>
        <taxon>Caulobacter</taxon>
    </lineage>
</organism>
<protein>
    <submittedName>
        <fullName evidence="3">Hemolysin-type calcium-binding region</fullName>
    </submittedName>
</protein>
<evidence type="ECO:0000256" key="1">
    <source>
        <dbReference type="ARBA" id="ARBA00004613"/>
    </source>
</evidence>
<dbReference type="PANTHER" id="PTHR38340:SF1">
    <property type="entry name" value="S-LAYER PROTEIN"/>
    <property type="match status" value="1"/>
</dbReference>
<dbReference type="InterPro" id="IPR050557">
    <property type="entry name" value="RTX_toxin/Mannuronan_C5-epim"/>
</dbReference>
<evidence type="ECO:0000313" key="3">
    <source>
        <dbReference type="EMBL" id="ABZ73882.1"/>
    </source>
</evidence>
<name>B0T3Z8_CAUSK</name>
<proteinExistence type="predicted"/>
<dbReference type="Gene3D" id="2.150.10.10">
    <property type="entry name" value="Serralysin-like metalloprotease, C-terminal"/>
    <property type="match status" value="1"/>
</dbReference>
<dbReference type="KEGG" id="cak:Caul_4762"/>
<dbReference type="EMBL" id="CP000927">
    <property type="protein sequence ID" value="ABZ73882.1"/>
    <property type="molecule type" value="Genomic_DNA"/>
</dbReference>
<dbReference type="InterPro" id="IPR011049">
    <property type="entry name" value="Serralysin-like_metalloprot_C"/>
</dbReference>
<dbReference type="OrthoDB" id="6305173at2"/>
<comment type="subcellular location">
    <subcellularLocation>
        <location evidence="1">Secreted</location>
    </subcellularLocation>
</comment>
<reference evidence="3" key="1">
    <citation type="submission" date="2008-01" db="EMBL/GenBank/DDBJ databases">
        <title>Complete sequence of chromosome of Caulobacter sp. K31.</title>
        <authorList>
            <consortium name="US DOE Joint Genome Institute"/>
            <person name="Copeland A."/>
            <person name="Lucas S."/>
            <person name="Lapidus A."/>
            <person name="Barry K."/>
            <person name="Glavina del Rio T."/>
            <person name="Dalin E."/>
            <person name="Tice H."/>
            <person name="Pitluck S."/>
            <person name="Bruce D."/>
            <person name="Goodwin L."/>
            <person name="Thompson L.S."/>
            <person name="Brettin T."/>
            <person name="Detter J.C."/>
            <person name="Han C."/>
            <person name="Schmutz J."/>
            <person name="Larimer F."/>
            <person name="Land M."/>
            <person name="Hauser L."/>
            <person name="Kyrpides N."/>
            <person name="Kim E."/>
            <person name="Stephens C."/>
            <person name="Richardson P."/>
        </authorList>
    </citation>
    <scope>NUCLEOTIDE SEQUENCE [LARGE SCALE GENOMIC DNA]</scope>
    <source>
        <strain evidence="3">K31</strain>
    </source>
</reference>
<sequence length="172" mass="17528">MPYTYEAGTSGTDVIVTNANDPGAMVNSGGGADIILAGQGDDRLNGGAGADTVSGGAGKDTIRGGAGLDLMLGGSGNDCFVINKGDLTNKTGFGLYDTIGDFHGAGGWTAGENDFIALFGYAAGTTLTFHHNLLGSSTDQVYEINDHGSKSFFLVHMSDGSKHLGAGDFNFY</sequence>
<dbReference type="GO" id="GO:0005509">
    <property type="term" value="F:calcium ion binding"/>
    <property type="evidence" value="ECO:0007669"/>
    <property type="project" value="InterPro"/>
</dbReference>
<dbReference type="eggNOG" id="COG2931">
    <property type="taxonomic scope" value="Bacteria"/>
</dbReference>
<gene>
    <name evidence="3" type="ordered locus">Caul_4762</name>
</gene>
<dbReference type="InterPro" id="IPR001343">
    <property type="entry name" value="Hemolysn_Ca-bd"/>
</dbReference>
<dbReference type="SUPFAM" id="SSF51120">
    <property type="entry name" value="beta-Roll"/>
    <property type="match status" value="1"/>
</dbReference>
<dbReference type="PRINTS" id="PR00313">
    <property type="entry name" value="CABNDNGRPT"/>
</dbReference>
<evidence type="ECO:0000256" key="2">
    <source>
        <dbReference type="ARBA" id="ARBA00022525"/>
    </source>
</evidence>
<dbReference type="AlphaFoldDB" id="B0T3Z8"/>
<dbReference type="Pfam" id="PF00353">
    <property type="entry name" value="HemolysinCabind"/>
    <property type="match status" value="1"/>
</dbReference>
<dbReference type="PANTHER" id="PTHR38340">
    <property type="entry name" value="S-LAYER PROTEIN"/>
    <property type="match status" value="1"/>
</dbReference>